<dbReference type="InterPro" id="IPR017439">
    <property type="entry name" value="Amidohydrolase"/>
</dbReference>
<dbReference type="InterPro" id="IPR036264">
    <property type="entry name" value="Bact_exopeptidase_dim_dom"/>
</dbReference>
<keyword evidence="3" id="KW-1185">Reference proteome</keyword>
<dbReference type="SUPFAM" id="SSF55031">
    <property type="entry name" value="Bacterial exopeptidase dimerisation domain"/>
    <property type="match status" value="1"/>
</dbReference>
<evidence type="ECO:0000313" key="3">
    <source>
        <dbReference type="Proteomes" id="UP001519289"/>
    </source>
</evidence>
<proteinExistence type="predicted"/>
<protein>
    <submittedName>
        <fullName evidence="2">Aminobenzoyl-glutamate utilization protein A</fullName>
    </submittedName>
</protein>
<name>A0ABS4JUH5_9FIRM</name>
<sequence>MRQKLLSLVSAVLPTVVATRRDLHMYPELGHMEFRTASRVARRLRDLGYAVKVGRDVMDPDALLGLPSAEELEAAYRRAEGEGADPEFLPLMRGGLTGVVGEWRTGRPGPTLAMRFDMDCIPVAESTDPDHAPFTGGFASRHPGEMHACGHDGHTAIGLGVAEIITRIADDLCGTIRLLFQPAEEGCRGANPMAEAGVVDDVDFLLAAHLGCGVPSGHLYTRIDGLLASSKLDVTFTGIPAHAGAAPHMGHNAVLAMAQAVQGLYAISRHGEGTSRINVGVVRGGTGRNVIPADAYMQLEVRGATDQILKYMEDRARKVLEGAAIAQEVELSISVQGRGLSSQNSPELAALIAEEAAYVPGLTVHNAGHVTGGSDDFTVLAARAAQRGAQTLYMVQGTDHKAGHHTPRFDINEADLQHSLAVFALAAARICGRPSPV</sequence>
<comment type="caution">
    <text evidence="2">The sequence shown here is derived from an EMBL/GenBank/DDBJ whole genome shotgun (WGS) entry which is preliminary data.</text>
</comment>
<dbReference type="InterPro" id="IPR052030">
    <property type="entry name" value="Peptidase_M20/M20A_hydrolases"/>
</dbReference>
<dbReference type="RefSeq" id="WP_209466656.1">
    <property type="nucleotide sequence ID" value="NZ_JAGGLG010000014.1"/>
</dbReference>
<dbReference type="SUPFAM" id="SSF53187">
    <property type="entry name" value="Zn-dependent exopeptidases"/>
    <property type="match status" value="1"/>
</dbReference>
<dbReference type="Pfam" id="PF01546">
    <property type="entry name" value="Peptidase_M20"/>
    <property type="match status" value="1"/>
</dbReference>
<dbReference type="Proteomes" id="UP001519289">
    <property type="component" value="Unassembled WGS sequence"/>
</dbReference>
<dbReference type="Pfam" id="PF07687">
    <property type="entry name" value="M20_dimer"/>
    <property type="match status" value="1"/>
</dbReference>
<dbReference type="Gene3D" id="3.40.630.10">
    <property type="entry name" value="Zn peptidases"/>
    <property type="match status" value="2"/>
</dbReference>
<feature type="domain" description="Peptidase M20 dimerisation" evidence="1">
    <location>
        <begin position="232"/>
        <end position="321"/>
    </location>
</feature>
<organism evidence="2 3">
    <name type="scientific">Symbiobacterium terraclitae</name>
    <dbReference type="NCBI Taxonomy" id="557451"/>
    <lineage>
        <taxon>Bacteria</taxon>
        <taxon>Bacillati</taxon>
        <taxon>Bacillota</taxon>
        <taxon>Clostridia</taxon>
        <taxon>Eubacteriales</taxon>
        <taxon>Symbiobacteriaceae</taxon>
        <taxon>Symbiobacterium</taxon>
    </lineage>
</organism>
<accession>A0ABS4JUH5</accession>
<dbReference type="PIRSF" id="PIRSF005962">
    <property type="entry name" value="Pept_M20D_amidohydro"/>
    <property type="match status" value="1"/>
</dbReference>
<dbReference type="EMBL" id="JAGGLG010000014">
    <property type="protein sequence ID" value="MBP2018526.1"/>
    <property type="molecule type" value="Genomic_DNA"/>
</dbReference>
<evidence type="ECO:0000313" key="2">
    <source>
        <dbReference type="EMBL" id="MBP2018526.1"/>
    </source>
</evidence>
<gene>
    <name evidence="2" type="ORF">J2Z79_001941</name>
</gene>
<dbReference type="InterPro" id="IPR011650">
    <property type="entry name" value="Peptidase_M20_dimer"/>
</dbReference>
<dbReference type="InterPro" id="IPR002933">
    <property type="entry name" value="Peptidase_M20"/>
</dbReference>
<dbReference type="PANTHER" id="PTHR30575:SF3">
    <property type="entry name" value="PEPTIDASE M20 DIMERISATION DOMAIN-CONTAINING PROTEIN"/>
    <property type="match status" value="1"/>
</dbReference>
<dbReference type="PANTHER" id="PTHR30575">
    <property type="entry name" value="PEPTIDASE M20"/>
    <property type="match status" value="1"/>
</dbReference>
<reference evidence="2 3" key="1">
    <citation type="submission" date="2021-03" db="EMBL/GenBank/DDBJ databases">
        <title>Genomic Encyclopedia of Type Strains, Phase IV (KMG-IV): sequencing the most valuable type-strain genomes for metagenomic binning, comparative biology and taxonomic classification.</title>
        <authorList>
            <person name="Goeker M."/>
        </authorList>
    </citation>
    <scope>NUCLEOTIDE SEQUENCE [LARGE SCALE GENOMIC DNA]</scope>
    <source>
        <strain evidence="2 3">DSM 27138</strain>
    </source>
</reference>
<dbReference type="NCBIfam" id="TIGR01891">
    <property type="entry name" value="amidohydrolases"/>
    <property type="match status" value="1"/>
</dbReference>
<evidence type="ECO:0000259" key="1">
    <source>
        <dbReference type="Pfam" id="PF07687"/>
    </source>
</evidence>